<evidence type="ECO:0000313" key="2">
    <source>
        <dbReference type="Proteomes" id="UP000363590"/>
    </source>
</evidence>
<dbReference type="InterPro" id="IPR036412">
    <property type="entry name" value="HAD-like_sf"/>
</dbReference>
<protein>
    <recommendedName>
        <fullName evidence="3">Haloacid dehalogenase</fullName>
    </recommendedName>
</protein>
<dbReference type="RefSeq" id="WP_153940630.1">
    <property type="nucleotide sequence ID" value="NZ_CP045571.1"/>
</dbReference>
<name>A0A5P9XQX3_ACITH</name>
<reference evidence="1 2" key="1">
    <citation type="submission" date="2019-10" db="EMBL/GenBank/DDBJ databases">
        <authorList>
            <person name="Wang R."/>
        </authorList>
    </citation>
    <scope>NUCLEOTIDE SEQUENCE [LARGE SCALE GENOMIC DNA]</scope>
    <source>
        <strain evidence="1 2">ATCC 19377</strain>
    </source>
</reference>
<sequence>MIISRQHKPPVVLDVDGVLLNFEQAWKQCAEETLQHAVIRKKNTWDLATRFGLSPENVRQVWDAFHADGWFGRVDPYPNAWELVGTLKAMGCEVFAITNVDPAFFRERALTLGDLIPEKNLRLLGAKASPEQRLSVLRALGARAFLDDRVGNVNLAAFHVPVSAWLCQGYQDADAPADGVTVLDAALDFPLLLESMLP</sequence>
<dbReference type="Gene3D" id="3.40.50.1000">
    <property type="entry name" value="HAD superfamily/HAD-like"/>
    <property type="match status" value="1"/>
</dbReference>
<dbReference type="Proteomes" id="UP000363590">
    <property type="component" value="Chromosome"/>
</dbReference>
<evidence type="ECO:0000313" key="1">
    <source>
        <dbReference type="EMBL" id="QFX96029.1"/>
    </source>
</evidence>
<dbReference type="AlphaFoldDB" id="A0A5P9XQX3"/>
<organism evidence="1 2">
    <name type="scientific">Acidithiobacillus thiooxidans ATCC 19377</name>
    <dbReference type="NCBI Taxonomy" id="637390"/>
    <lineage>
        <taxon>Bacteria</taxon>
        <taxon>Pseudomonadati</taxon>
        <taxon>Pseudomonadota</taxon>
        <taxon>Acidithiobacillia</taxon>
        <taxon>Acidithiobacillales</taxon>
        <taxon>Acidithiobacillaceae</taxon>
        <taxon>Acidithiobacillus</taxon>
    </lineage>
</organism>
<dbReference type="SUPFAM" id="SSF56784">
    <property type="entry name" value="HAD-like"/>
    <property type="match status" value="1"/>
</dbReference>
<dbReference type="InterPro" id="IPR023214">
    <property type="entry name" value="HAD_sf"/>
</dbReference>
<gene>
    <name evidence="1" type="ORF">GCD22_01740</name>
</gene>
<dbReference type="EMBL" id="CP045571">
    <property type="protein sequence ID" value="QFX96029.1"/>
    <property type="molecule type" value="Genomic_DNA"/>
</dbReference>
<dbReference type="KEGG" id="atx:GCD22_01740"/>
<dbReference type="GeneID" id="60696079"/>
<evidence type="ECO:0008006" key="3">
    <source>
        <dbReference type="Google" id="ProtNLM"/>
    </source>
</evidence>
<accession>A0A5P9XQX3</accession>
<proteinExistence type="predicted"/>
<dbReference type="Pfam" id="PF00702">
    <property type="entry name" value="Hydrolase"/>
    <property type="match status" value="1"/>
</dbReference>